<gene>
    <name evidence="1" type="ORF">SAMN04488115_1072</name>
</gene>
<protein>
    <submittedName>
        <fullName evidence="1">Uncharacterized protein</fullName>
    </submittedName>
</protein>
<sequence>MLRVCAVQGEGHLPALPTTQDFVALDDHARLPWRFFGRFTASIAAGLTRA</sequence>
<proteinExistence type="predicted"/>
<evidence type="ECO:0000313" key="2">
    <source>
        <dbReference type="Proteomes" id="UP000236743"/>
    </source>
</evidence>
<organism evidence="1 2">
    <name type="scientific">Bosea lathyri</name>
    <dbReference type="NCBI Taxonomy" id="1036778"/>
    <lineage>
        <taxon>Bacteria</taxon>
        <taxon>Pseudomonadati</taxon>
        <taxon>Pseudomonadota</taxon>
        <taxon>Alphaproteobacteria</taxon>
        <taxon>Hyphomicrobiales</taxon>
        <taxon>Boseaceae</taxon>
        <taxon>Bosea</taxon>
    </lineage>
</organism>
<dbReference type="AlphaFoldDB" id="A0A1H6B7T6"/>
<evidence type="ECO:0000313" key="1">
    <source>
        <dbReference type="EMBL" id="SEG56921.1"/>
    </source>
</evidence>
<dbReference type="Proteomes" id="UP000236743">
    <property type="component" value="Unassembled WGS sequence"/>
</dbReference>
<dbReference type="EMBL" id="FNUY01000007">
    <property type="protein sequence ID" value="SEG56921.1"/>
    <property type="molecule type" value="Genomic_DNA"/>
</dbReference>
<accession>A0A1H6B7T6</accession>
<reference evidence="1 2" key="1">
    <citation type="submission" date="2016-10" db="EMBL/GenBank/DDBJ databases">
        <authorList>
            <person name="de Groot N.N."/>
        </authorList>
    </citation>
    <scope>NUCLEOTIDE SEQUENCE [LARGE SCALE GENOMIC DNA]</scope>
    <source>
        <strain evidence="1 2">DSM 26656</strain>
    </source>
</reference>
<keyword evidence="2" id="KW-1185">Reference proteome</keyword>
<name>A0A1H6B7T6_9HYPH</name>